<reference evidence="2" key="1">
    <citation type="submission" date="2019-02" db="EMBL/GenBank/DDBJ databases">
        <authorList>
            <person name="Gruber-Vodicka R. H."/>
            <person name="Seah K. B. B."/>
        </authorList>
    </citation>
    <scope>NUCLEOTIDE SEQUENCE</scope>
    <source>
        <strain evidence="2">BECK_BZ15</strain>
    </source>
</reference>
<feature type="transmembrane region" description="Helical" evidence="1">
    <location>
        <begin position="21"/>
        <end position="39"/>
    </location>
</feature>
<sequence length="315" mass="35803">MIRFLRIFWEWIKRNHQPLSALSAVAAMLTVVVSFVSLIKSADQFSNQLDAQKRATSVNIVSDFISTIGKSLVGDEKIHGNDRFERLVATRTRLLVRSIEYPDLTNQLIYFLATNDLGKLFEMGAPGEPKHYISLGNINLQGSNIRDIELSSVELFCANIKNAYFSNVKFDGGAIFHNADLSGSNLINTRFLNAHFRWTNLMNLSIELTAKDLDVFNGAKILFSNLKGLTIAKVKSSNKKTVDENEELALMLSKAETLYGSQLDDDVDKFLKKEYPERYDELFKDPNPDSSGEKYVSSNWLDRWKTERHNRCSQD</sequence>
<evidence type="ECO:0000256" key="1">
    <source>
        <dbReference type="SAM" id="Phobius"/>
    </source>
</evidence>
<evidence type="ECO:0000313" key="2">
    <source>
        <dbReference type="EMBL" id="VFJ48066.1"/>
    </source>
</evidence>
<dbReference type="EMBL" id="CAADEW010000018">
    <property type="protein sequence ID" value="VFJ48066.1"/>
    <property type="molecule type" value="Genomic_DNA"/>
</dbReference>
<proteinExistence type="predicted"/>
<organism evidence="2">
    <name type="scientific">Candidatus Kentrum sp. FW</name>
    <dbReference type="NCBI Taxonomy" id="2126338"/>
    <lineage>
        <taxon>Bacteria</taxon>
        <taxon>Pseudomonadati</taxon>
        <taxon>Pseudomonadota</taxon>
        <taxon>Gammaproteobacteria</taxon>
        <taxon>Candidatus Kentrum</taxon>
    </lineage>
</organism>
<dbReference type="Gene3D" id="2.160.20.80">
    <property type="entry name" value="E3 ubiquitin-protein ligase SopA"/>
    <property type="match status" value="1"/>
</dbReference>
<dbReference type="Pfam" id="PF00805">
    <property type="entry name" value="Pentapeptide"/>
    <property type="match status" value="2"/>
</dbReference>
<accession>A0A450S868</accession>
<keyword evidence="1" id="KW-0812">Transmembrane</keyword>
<dbReference type="AlphaFoldDB" id="A0A450S868"/>
<keyword evidence="1" id="KW-0472">Membrane</keyword>
<name>A0A450S868_9GAMM</name>
<protein>
    <submittedName>
        <fullName evidence="2">Pentapeptide repeat-containing protein</fullName>
    </submittedName>
</protein>
<dbReference type="SUPFAM" id="SSF141571">
    <property type="entry name" value="Pentapeptide repeat-like"/>
    <property type="match status" value="1"/>
</dbReference>
<gene>
    <name evidence="2" type="ORF">BECKFW1821A_GA0114235_101836</name>
</gene>
<dbReference type="InterPro" id="IPR001646">
    <property type="entry name" value="5peptide_repeat"/>
</dbReference>
<keyword evidence="1" id="KW-1133">Transmembrane helix</keyword>